<comment type="similarity">
    <text evidence="2">Belongs to the DadA oxidoreductase family.</text>
</comment>
<organism evidence="6 7">
    <name type="scientific">Aerococcus viridans</name>
    <dbReference type="NCBI Taxonomy" id="1377"/>
    <lineage>
        <taxon>Bacteria</taxon>
        <taxon>Bacillati</taxon>
        <taxon>Bacillota</taxon>
        <taxon>Bacilli</taxon>
        <taxon>Lactobacillales</taxon>
        <taxon>Aerococcaceae</taxon>
        <taxon>Aerococcus</taxon>
    </lineage>
</organism>
<evidence type="ECO:0000313" key="6">
    <source>
        <dbReference type="EMBL" id="PNL91311.1"/>
    </source>
</evidence>
<comment type="caution">
    <text evidence="6">The sequence shown here is derived from an EMBL/GenBank/DDBJ whole genome shotgun (WGS) entry which is preliminary data.</text>
</comment>
<dbReference type="GO" id="GO:0005737">
    <property type="term" value="C:cytoplasm"/>
    <property type="evidence" value="ECO:0007669"/>
    <property type="project" value="TreeGrafter"/>
</dbReference>
<evidence type="ECO:0000256" key="4">
    <source>
        <dbReference type="ARBA" id="ARBA00023002"/>
    </source>
</evidence>
<dbReference type="Pfam" id="PF01266">
    <property type="entry name" value="DAO"/>
    <property type="match status" value="1"/>
</dbReference>
<name>A0A2J9PMN1_9LACT</name>
<dbReference type="GO" id="GO:0016491">
    <property type="term" value="F:oxidoreductase activity"/>
    <property type="evidence" value="ECO:0007669"/>
    <property type="project" value="UniProtKB-KW"/>
</dbReference>
<keyword evidence="4" id="KW-0560">Oxidoreductase</keyword>
<dbReference type="InterPro" id="IPR006076">
    <property type="entry name" value="FAD-dep_OxRdtase"/>
</dbReference>
<comment type="cofactor">
    <cofactor evidence="1">
        <name>FAD</name>
        <dbReference type="ChEBI" id="CHEBI:57692"/>
    </cofactor>
</comment>
<dbReference type="RefSeq" id="WP_083068204.1">
    <property type="nucleotide sequence ID" value="NZ_JALXKY010000021.1"/>
</dbReference>
<dbReference type="InterPro" id="IPR036188">
    <property type="entry name" value="FAD/NAD-bd_sf"/>
</dbReference>
<dbReference type="Gene3D" id="3.50.50.60">
    <property type="entry name" value="FAD/NAD(P)-binding domain"/>
    <property type="match status" value="1"/>
</dbReference>
<accession>A0A2J9PMN1</accession>
<evidence type="ECO:0000256" key="2">
    <source>
        <dbReference type="ARBA" id="ARBA00009410"/>
    </source>
</evidence>
<sequence>MKIAVIGGGILGSTAAFYLTKDHDVTLYDDGTGQATKAAAGIICPWFSKRRNKPWYRLANGGAHFYRDLLKDLADAGIVTQAYQQKTTWLLKKKPKLIDDLMAIAQKRQAEAPLIQEINKLSPTYQQARFPHFHYDNDLIETDGGAVVDGQALCQDLIAAAREKNLKVVNGRADLTFLDNGKVMVKNDQEVYDTMVLATGAWLGQVLDPLGYQVDIRPQKGQLAVIETDWDTQALPLIMPEGEGDFIPHLDGKIFVGASHEDEQGFDLSTDPSQLGDIFSTIYQLVPELANYPVTDYKIGSRAYTSDYAPFYGPLPDRSNVYVASGLGSSGLTTGPLIAREISRLINNEETALDPSDYAVENYIQKRVQ</sequence>
<dbReference type="PANTHER" id="PTHR13847:SF286">
    <property type="entry name" value="D-AMINO ACID DEHYDROGENASE"/>
    <property type="match status" value="1"/>
</dbReference>
<dbReference type="Gene3D" id="3.30.9.10">
    <property type="entry name" value="D-Amino Acid Oxidase, subunit A, domain 2"/>
    <property type="match status" value="1"/>
</dbReference>
<dbReference type="Proteomes" id="UP000192813">
    <property type="component" value="Unassembled WGS sequence"/>
</dbReference>
<dbReference type="PANTHER" id="PTHR13847">
    <property type="entry name" value="SARCOSINE DEHYDROGENASE-RELATED"/>
    <property type="match status" value="1"/>
</dbReference>
<evidence type="ECO:0000259" key="5">
    <source>
        <dbReference type="Pfam" id="PF01266"/>
    </source>
</evidence>
<dbReference type="SUPFAM" id="SSF51905">
    <property type="entry name" value="FAD/NAD(P)-binding domain"/>
    <property type="match status" value="1"/>
</dbReference>
<gene>
    <name evidence="6" type="ORF">A6J77_003340</name>
</gene>
<proteinExistence type="inferred from homology"/>
<dbReference type="AlphaFoldDB" id="A0A2J9PMN1"/>
<dbReference type="SUPFAM" id="SSF54373">
    <property type="entry name" value="FAD-linked reductases, C-terminal domain"/>
    <property type="match status" value="1"/>
</dbReference>
<keyword evidence="3" id="KW-0285">Flavoprotein</keyword>
<feature type="domain" description="FAD dependent oxidoreductase" evidence="5">
    <location>
        <begin position="2"/>
        <end position="344"/>
    </location>
</feature>
<dbReference type="EMBL" id="NBTM02000001">
    <property type="protein sequence ID" value="PNL91311.1"/>
    <property type="molecule type" value="Genomic_DNA"/>
</dbReference>
<reference evidence="7" key="1">
    <citation type="submission" date="2017-12" db="EMBL/GenBank/DDBJ databases">
        <title>FDA dAtabase for Regulatory Grade micrObial Sequences (FDA-ARGOS): Supporting development and validation of Infectious Disease Dx tests.</title>
        <authorList>
            <person name="Hoffmann M."/>
            <person name="Allard M."/>
            <person name="Evans P."/>
            <person name="Brown E."/>
            <person name="Tallon L."/>
            <person name="Sadzewicz L."/>
            <person name="Sengamalay N."/>
            <person name="Ott S."/>
            <person name="Godinez A."/>
            <person name="Nagaraj S."/>
            <person name="Vavikolanu K."/>
            <person name="Aluvathingal J."/>
            <person name="Nadendla S."/>
            <person name="Sichtig H."/>
        </authorList>
    </citation>
    <scope>NUCLEOTIDE SEQUENCE [LARGE SCALE GENOMIC DNA]</scope>
    <source>
        <strain evidence="7">FDAARGOS_249</strain>
    </source>
</reference>
<evidence type="ECO:0000256" key="1">
    <source>
        <dbReference type="ARBA" id="ARBA00001974"/>
    </source>
</evidence>
<protein>
    <submittedName>
        <fullName evidence="6">FAD-binding oxidoreductase</fullName>
    </submittedName>
</protein>
<evidence type="ECO:0000256" key="3">
    <source>
        <dbReference type="ARBA" id="ARBA00022630"/>
    </source>
</evidence>
<evidence type="ECO:0000313" key="7">
    <source>
        <dbReference type="Proteomes" id="UP000192813"/>
    </source>
</evidence>